<organism evidence="1 2">
    <name type="scientific">Aquarana catesbeiana</name>
    <name type="common">American bullfrog</name>
    <name type="synonym">Rana catesbeiana</name>
    <dbReference type="NCBI Taxonomy" id="8400"/>
    <lineage>
        <taxon>Eukaryota</taxon>
        <taxon>Metazoa</taxon>
        <taxon>Chordata</taxon>
        <taxon>Craniata</taxon>
        <taxon>Vertebrata</taxon>
        <taxon>Euteleostomi</taxon>
        <taxon>Amphibia</taxon>
        <taxon>Batrachia</taxon>
        <taxon>Anura</taxon>
        <taxon>Neobatrachia</taxon>
        <taxon>Ranoidea</taxon>
        <taxon>Ranidae</taxon>
        <taxon>Aquarana</taxon>
    </lineage>
</organism>
<accession>A0A2G9NC84</accession>
<evidence type="ECO:0000313" key="1">
    <source>
        <dbReference type="EMBL" id="PIN88691.1"/>
    </source>
</evidence>
<dbReference type="AlphaFoldDB" id="A0A2G9NC84"/>
<sequence length="71" mass="8511">MFLQAVRVKSLHLLSQDYPSDGEFRQNCRLLFSWGRKPYSSSILEIQQLRDCLAFHFRLFLFKNHYSDSPQ</sequence>
<proteinExistence type="predicted"/>
<reference evidence="2" key="1">
    <citation type="journal article" date="2017" name="Nat. Commun.">
        <title>The North American bullfrog draft genome provides insight into hormonal regulation of long noncoding RNA.</title>
        <authorList>
            <person name="Hammond S.A."/>
            <person name="Warren R.L."/>
            <person name="Vandervalk B.P."/>
            <person name="Kucuk E."/>
            <person name="Khan H."/>
            <person name="Gibb E.A."/>
            <person name="Pandoh P."/>
            <person name="Kirk H."/>
            <person name="Zhao Y."/>
            <person name="Jones M."/>
            <person name="Mungall A.J."/>
            <person name="Coope R."/>
            <person name="Pleasance S."/>
            <person name="Moore R.A."/>
            <person name="Holt R.A."/>
            <person name="Round J.M."/>
            <person name="Ohora S."/>
            <person name="Walle B.V."/>
            <person name="Veldhoen N."/>
            <person name="Helbing C.C."/>
            <person name="Birol I."/>
        </authorList>
    </citation>
    <scope>NUCLEOTIDE SEQUENCE [LARGE SCALE GENOMIC DNA]</scope>
</reference>
<protein>
    <submittedName>
        <fullName evidence="1">Uncharacterized protein</fullName>
    </submittedName>
</protein>
<dbReference type="EMBL" id="KV923843">
    <property type="protein sequence ID" value="PIN88691.1"/>
    <property type="molecule type" value="Genomic_DNA"/>
</dbReference>
<gene>
    <name evidence="1" type="ORF">AB205_0046640</name>
</gene>
<evidence type="ECO:0000313" key="2">
    <source>
        <dbReference type="Proteomes" id="UP000228934"/>
    </source>
</evidence>
<keyword evidence="2" id="KW-1185">Reference proteome</keyword>
<dbReference type="Proteomes" id="UP000228934">
    <property type="component" value="Unassembled WGS sequence"/>
</dbReference>
<name>A0A2G9NC84_AQUCT</name>